<dbReference type="PANTHER" id="PTHR33332">
    <property type="entry name" value="REVERSE TRANSCRIPTASE DOMAIN-CONTAINING PROTEIN"/>
    <property type="match status" value="1"/>
</dbReference>
<organism evidence="1 2">
    <name type="scientific">Branchiostoma belcheri</name>
    <name type="common">Amphioxus</name>
    <dbReference type="NCBI Taxonomy" id="7741"/>
    <lineage>
        <taxon>Eukaryota</taxon>
        <taxon>Metazoa</taxon>
        <taxon>Chordata</taxon>
        <taxon>Cephalochordata</taxon>
        <taxon>Leptocardii</taxon>
        <taxon>Amphioxiformes</taxon>
        <taxon>Branchiostomatidae</taxon>
        <taxon>Branchiostoma</taxon>
    </lineage>
</organism>
<accession>A0A6P5AZC9</accession>
<reference evidence="2" key="1">
    <citation type="submission" date="2025-08" db="UniProtKB">
        <authorList>
            <consortium name="RefSeq"/>
        </authorList>
    </citation>
    <scope>IDENTIFICATION</scope>
    <source>
        <tissue evidence="2">Gonad</tissue>
    </source>
</reference>
<dbReference type="Proteomes" id="UP000515135">
    <property type="component" value="Unplaced"/>
</dbReference>
<dbReference type="OrthoDB" id="6154697at2759"/>
<evidence type="ECO:0000313" key="1">
    <source>
        <dbReference type="Proteomes" id="UP000515135"/>
    </source>
</evidence>
<protein>
    <submittedName>
        <fullName evidence="2">Uncharacterized protein LOC109487856</fullName>
    </submittedName>
</protein>
<proteinExistence type="predicted"/>
<keyword evidence="1" id="KW-1185">Reference proteome</keyword>
<dbReference type="KEGG" id="bbel:109487856"/>
<dbReference type="GeneID" id="109487856"/>
<evidence type="ECO:0000313" key="2">
    <source>
        <dbReference type="RefSeq" id="XP_019647516.1"/>
    </source>
</evidence>
<gene>
    <name evidence="2" type="primary">LOC109487856</name>
</gene>
<dbReference type="RefSeq" id="XP_019647516.1">
    <property type="nucleotide sequence ID" value="XM_019791957.1"/>
</dbReference>
<dbReference type="AlphaFoldDB" id="A0A6P5AZC9"/>
<name>A0A6P5AZC9_BRABE</name>
<sequence>MSFHPDKCYQLPLTRARKPPIANPSYTLHGHTLARVSSTKYLGVTLQTDLSWRMHIDNTYSKANRTLGFLRRNLRVCSIKTKELAYKALVRPIVEYACCVWDPYTDADTNKIEKIQRRAARFVLNRHRNTSSVSDMLDELQWASLQGRRRTTRLAMMYKIQHDLACVRCDALKPVSGSRRSRRGHSQQLQDITCRTNYKHYSFLPRTIRDWNALPTDTVQSPSLATFVSRVSSPA</sequence>